<sequence length="325" mass="36456">MNSNKYALTMNPNIYVSCIKQFWTTVVVKKVNDITRLQALVDKKKVVVSKAMIRDALCLDDVEGVECLPNEEIFAELARMGYEKPSTKITFYKAFFSSQWKFLIHTILQCMSAKRTSWNEFSSSMASAVIYLSSGRKFNFSKYIFDSLVRNVDSPTKFYMYPCFLQMMIRKQVGDLSTHTTKDTSSALMQKVFANMGRVGVADEVHDEGVPVAGIVVKGDVNATDDVVPTADEERSIPSPTPPTLPPQLPHDIPSTSQLKRSIKKLEKRNKLKLRMIADKDEDADVVLEEANMDEDADVVLEEAKDVAADAKDDQDADVQDNADI</sequence>
<proteinExistence type="predicted"/>
<evidence type="ECO:0008006" key="3">
    <source>
        <dbReference type="Google" id="ProtNLM"/>
    </source>
</evidence>
<protein>
    <recommendedName>
        <fullName evidence="3">Synaptobrevin, longin-like domain protein</fullName>
    </recommendedName>
</protein>
<feature type="compositionally biased region" description="Pro residues" evidence="1">
    <location>
        <begin position="239"/>
        <end position="249"/>
    </location>
</feature>
<organism evidence="2">
    <name type="scientific">Tanacetum cinerariifolium</name>
    <name type="common">Dalmatian daisy</name>
    <name type="synonym">Chrysanthemum cinerariifolium</name>
    <dbReference type="NCBI Taxonomy" id="118510"/>
    <lineage>
        <taxon>Eukaryota</taxon>
        <taxon>Viridiplantae</taxon>
        <taxon>Streptophyta</taxon>
        <taxon>Embryophyta</taxon>
        <taxon>Tracheophyta</taxon>
        <taxon>Spermatophyta</taxon>
        <taxon>Magnoliopsida</taxon>
        <taxon>eudicotyledons</taxon>
        <taxon>Gunneridae</taxon>
        <taxon>Pentapetalae</taxon>
        <taxon>asterids</taxon>
        <taxon>campanulids</taxon>
        <taxon>Asterales</taxon>
        <taxon>Asteraceae</taxon>
        <taxon>Asteroideae</taxon>
        <taxon>Anthemideae</taxon>
        <taxon>Anthemidinae</taxon>
        <taxon>Tanacetum</taxon>
    </lineage>
</organism>
<gene>
    <name evidence="2" type="ORF">Tci_045405</name>
</gene>
<evidence type="ECO:0000256" key="1">
    <source>
        <dbReference type="SAM" id="MobiDB-lite"/>
    </source>
</evidence>
<name>A0A6L2MJJ7_TANCI</name>
<feature type="compositionally biased region" description="Acidic residues" evidence="1">
    <location>
        <begin position="315"/>
        <end position="325"/>
    </location>
</feature>
<dbReference type="AlphaFoldDB" id="A0A6L2MJJ7"/>
<accession>A0A6L2MJJ7</accession>
<dbReference type="EMBL" id="BKCJ010006686">
    <property type="protein sequence ID" value="GEU73427.1"/>
    <property type="molecule type" value="Genomic_DNA"/>
</dbReference>
<feature type="region of interest" description="Disordered" evidence="1">
    <location>
        <begin position="306"/>
        <end position="325"/>
    </location>
</feature>
<evidence type="ECO:0000313" key="2">
    <source>
        <dbReference type="EMBL" id="GEU73427.1"/>
    </source>
</evidence>
<feature type="region of interest" description="Disordered" evidence="1">
    <location>
        <begin position="229"/>
        <end position="257"/>
    </location>
</feature>
<reference evidence="2" key="1">
    <citation type="journal article" date="2019" name="Sci. Rep.">
        <title>Draft genome of Tanacetum cinerariifolium, the natural source of mosquito coil.</title>
        <authorList>
            <person name="Yamashiro T."/>
            <person name="Shiraishi A."/>
            <person name="Satake H."/>
            <person name="Nakayama K."/>
        </authorList>
    </citation>
    <scope>NUCLEOTIDE SEQUENCE</scope>
</reference>
<comment type="caution">
    <text evidence="2">The sequence shown here is derived from an EMBL/GenBank/DDBJ whole genome shotgun (WGS) entry which is preliminary data.</text>
</comment>